<dbReference type="Proteomes" id="UP000735302">
    <property type="component" value="Unassembled WGS sequence"/>
</dbReference>
<name>A0AAV3ZWX6_9GAST</name>
<evidence type="ECO:0000313" key="2">
    <source>
        <dbReference type="Proteomes" id="UP000735302"/>
    </source>
</evidence>
<sequence>MKPKLSKLSTSSVMPRQFLYDFENFSALCDIRGNSKLVATFQLHLTIEANWWFDDLPSDLRSSWANTKEAFQLLFIYRNSGSISDFIHLENFFPDDARQDMPRNSRVVLVQKRTKSEKKNTPKKHAVFGRTSFVLILDSLIPGPNNLAIQSPPLGTSRKRSLTVTQSLSPASISALVSSK</sequence>
<keyword evidence="2" id="KW-1185">Reference proteome</keyword>
<proteinExistence type="predicted"/>
<evidence type="ECO:0000313" key="1">
    <source>
        <dbReference type="EMBL" id="GFO03461.1"/>
    </source>
</evidence>
<comment type="caution">
    <text evidence="1">The sequence shown here is derived from an EMBL/GenBank/DDBJ whole genome shotgun (WGS) entry which is preliminary data.</text>
</comment>
<protein>
    <submittedName>
        <fullName evidence="1">Uncharacterized protein</fullName>
    </submittedName>
</protein>
<gene>
    <name evidence="1" type="ORF">PoB_002996600</name>
</gene>
<dbReference type="EMBL" id="BLXT01003725">
    <property type="protein sequence ID" value="GFO03461.1"/>
    <property type="molecule type" value="Genomic_DNA"/>
</dbReference>
<organism evidence="1 2">
    <name type="scientific">Plakobranchus ocellatus</name>
    <dbReference type="NCBI Taxonomy" id="259542"/>
    <lineage>
        <taxon>Eukaryota</taxon>
        <taxon>Metazoa</taxon>
        <taxon>Spiralia</taxon>
        <taxon>Lophotrochozoa</taxon>
        <taxon>Mollusca</taxon>
        <taxon>Gastropoda</taxon>
        <taxon>Heterobranchia</taxon>
        <taxon>Euthyneura</taxon>
        <taxon>Panpulmonata</taxon>
        <taxon>Sacoglossa</taxon>
        <taxon>Placobranchoidea</taxon>
        <taxon>Plakobranchidae</taxon>
        <taxon>Plakobranchus</taxon>
    </lineage>
</organism>
<reference evidence="1 2" key="1">
    <citation type="journal article" date="2021" name="Elife">
        <title>Chloroplast acquisition without the gene transfer in kleptoplastic sea slugs, Plakobranchus ocellatus.</title>
        <authorList>
            <person name="Maeda T."/>
            <person name="Takahashi S."/>
            <person name="Yoshida T."/>
            <person name="Shimamura S."/>
            <person name="Takaki Y."/>
            <person name="Nagai Y."/>
            <person name="Toyoda A."/>
            <person name="Suzuki Y."/>
            <person name="Arimoto A."/>
            <person name="Ishii H."/>
            <person name="Satoh N."/>
            <person name="Nishiyama T."/>
            <person name="Hasebe M."/>
            <person name="Maruyama T."/>
            <person name="Minagawa J."/>
            <person name="Obokata J."/>
            <person name="Shigenobu S."/>
        </authorList>
    </citation>
    <scope>NUCLEOTIDE SEQUENCE [LARGE SCALE GENOMIC DNA]</scope>
</reference>
<accession>A0AAV3ZWX6</accession>
<dbReference type="AlphaFoldDB" id="A0AAV3ZWX6"/>